<dbReference type="RefSeq" id="WP_087917126.1">
    <property type="nucleotide sequence ID" value="NZ_CP021780.1"/>
</dbReference>
<dbReference type="InterPro" id="IPR014245">
    <property type="entry name" value="Spore_III_AF"/>
</dbReference>
<feature type="transmembrane region" description="Helical" evidence="1">
    <location>
        <begin position="6"/>
        <end position="25"/>
    </location>
</feature>
<dbReference type="Proteomes" id="UP000249890">
    <property type="component" value="Chromosome"/>
</dbReference>
<reference evidence="2 3" key="1">
    <citation type="submission" date="2017-06" db="EMBL/GenBank/DDBJ databases">
        <title>Complete genome sequence of Paenibacillus donghaensis KCTC 13049T isolated from East Sea sediment, South Korea.</title>
        <authorList>
            <person name="Jung B.K."/>
            <person name="Hong S.-J."/>
            <person name="Shin J.-H."/>
        </authorList>
    </citation>
    <scope>NUCLEOTIDE SEQUENCE [LARGE SCALE GENOMIC DNA]</scope>
    <source>
        <strain evidence="2 3">KCTC 13049</strain>
    </source>
</reference>
<keyword evidence="3" id="KW-1185">Reference proteome</keyword>
<evidence type="ECO:0000256" key="1">
    <source>
        <dbReference type="SAM" id="Phobius"/>
    </source>
</evidence>
<gene>
    <name evidence="2" type="primary">spoIIIAF</name>
    <name evidence="2" type="ORF">B9T62_21395</name>
</gene>
<keyword evidence="1" id="KW-1133">Transmembrane helix</keyword>
<evidence type="ECO:0000313" key="2">
    <source>
        <dbReference type="EMBL" id="ASA23131.1"/>
    </source>
</evidence>
<dbReference type="KEGG" id="pdh:B9T62_21395"/>
<evidence type="ECO:0000313" key="3">
    <source>
        <dbReference type="Proteomes" id="UP000249890"/>
    </source>
</evidence>
<organism evidence="2 3">
    <name type="scientific">Paenibacillus donghaensis</name>
    <dbReference type="NCBI Taxonomy" id="414771"/>
    <lineage>
        <taxon>Bacteria</taxon>
        <taxon>Bacillati</taxon>
        <taxon>Bacillota</taxon>
        <taxon>Bacilli</taxon>
        <taxon>Bacillales</taxon>
        <taxon>Paenibacillaceae</taxon>
        <taxon>Paenibacillus</taxon>
    </lineage>
</organism>
<name>A0A2Z2KRQ0_9BACL</name>
<dbReference type="OrthoDB" id="2375554at2"/>
<dbReference type="EMBL" id="CP021780">
    <property type="protein sequence ID" value="ASA23131.1"/>
    <property type="molecule type" value="Genomic_DNA"/>
</dbReference>
<dbReference type="Pfam" id="PF09581">
    <property type="entry name" value="Spore_III_AF"/>
    <property type="match status" value="1"/>
</dbReference>
<keyword evidence="1" id="KW-0812">Transmembrane</keyword>
<protein>
    <submittedName>
        <fullName evidence="2">Stage III sporulation protein AF</fullName>
    </submittedName>
</protein>
<keyword evidence="1" id="KW-0472">Membrane</keyword>
<sequence>MDWLGGWLREIILVVLLAAFVELLLPSKSMERYARLVLSLLVLLTILSPIISLLKGDAVQELGLELSRQERSGGLFSGGKGQAESLEQILADGMKLAAGQQSRSLELAAAEVAGQMKDQITSETGERGAKVTVTLGMSRSASGGEEVPVISEVQVYLPPAAASGSAVPSEAPDAEDSEAIAIVPVEPVEVHIGTEPTSGGDAGAVSGPADEAAAAEAEAVIHLLENRWGLEPGVIRVTGNADSTSDKL</sequence>
<dbReference type="AlphaFoldDB" id="A0A2Z2KRQ0"/>
<accession>A0A2Z2KRQ0</accession>
<proteinExistence type="predicted"/>
<dbReference type="NCBIfam" id="TIGR02896">
    <property type="entry name" value="spore_III_AF"/>
    <property type="match status" value="1"/>
</dbReference>
<feature type="transmembrane region" description="Helical" evidence="1">
    <location>
        <begin position="37"/>
        <end position="54"/>
    </location>
</feature>